<accession>A0A317C676</accession>
<dbReference type="InterPro" id="IPR009912">
    <property type="entry name" value="DUF1451"/>
</dbReference>
<dbReference type="RefSeq" id="WP_109826135.1">
    <property type="nucleotide sequence ID" value="NZ_QGKL01000042.1"/>
</dbReference>
<proteinExistence type="predicted"/>
<organism evidence="2 3">
    <name type="scientific">Leucothrix arctica</name>
    <dbReference type="NCBI Taxonomy" id="1481894"/>
    <lineage>
        <taxon>Bacteria</taxon>
        <taxon>Pseudomonadati</taxon>
        <taxon>Pseudomonadota</taxon>
        <taxon>Gammaproteobacteria</taxon>
        <taxon>Thiotrichales</taxon>
        <taxon>Thiotrichaceae</taxon>
        <taxon>Leucothrix</taxon>
    </lineage>
</organism>
<protein>
    <submittedName>
        <fullName evidence="2">Uncharacterized protein</fullName>
    </submittedName>
</protein>
<name>A0A317C676_9GAMM</name>
<dbReference type="Pfam" id="PF07295">
    <property type="entry name" value="DUF1451"/>
    <property type="match status" value="1"/>
</dbReference>
<keyword evidence="1" id="KW-0175">Coiled coil</keyword>
<evidence type="ECO:0000313" key="2">
    <source>
        <dbReference type="EMBL" id="PWQ93807.1"/>
    </source>
</evidence>
<dbReference type="OrthoDB" id="6382292at2"/>
<comment type="caution">
    <text evidence="2">The sequence shown here is derived from an EMBL/GenBank/DDBJ whole genome shotgun (WGS) entry which is preliminary data.</text>
</comment>
<evidence type="ECO:0000313" key="3">
    <source>
        <dbReference type="Proteomes" id="UP000245506"/>
    </source>
</evidence>
<dbReference type="EMBL" id="QGKL01000042">
    <property type="protein sequence ID" value="PWQ93807.1"/>
    <property type="molecule type" value="Genomic_DNA"/>
</dbReference>
<dbReference type="AlphaFoldDB" id="A0A317C676"/>
<gene>
    <name evidence="2" type="ORF">DKT75_19585</name>
</gene>
<keyword evidence="3" id="KW-1185">Reference proteome</keyword>
<evidence type="ECO:0000256" key="1">
    <source>
        <dbReference type="SAM" id="Coils"/>
    </source>
</evidence>
<reference evidence="2 3" key="1">
    <citation type="submission" date="2018-05" db="EMBL/GenBank/DDBJ databases">
        <title>Leucothrix arctica sp. nov., isolated from Arctic seawater.</title>
        <authorList>
            <person name="Choi A."/>
            <person name="Baek K."/>
        </authorList>
    </citation>
    <scope>NUCLEOTIDE SEQUENCE [LARGE SCALE GENOMIC DNA]</scope>
    <source>
        <strain evidence="2 3">IMCC9719</strain>
    </source>
</reference>
<dbReference type="Proteomes" id="UP000245506">
    <property type="component" value="Unassembled WGS sequence"/>
</dbReference>
<sequence length="256" mass="29920">MTTKSLTTDIHNTYQMMIDAVEEFVVKEGKTVPQALDAAEKKLNESSVISKDEIKQVKRDLKDKLRLLAENAEGVSEAYKEQIKLNMAYVSTEIWDKLLKISDSNTAHLIAFKREREEAQLVLTSEHLSAHQEHNLWNSEYDFWVTEANLWKSEHDQAIDKLTDIKKILKQQSKVLHEHVHAIEFHKERDHDYEVAMANAEKDPGNEDFRAADQKEAVHQKQERKIHEQYSEMHHVLKVQHYKIMGMINMLHKKAT</sequence>
<feature type="coiled-coil region" evidence="1">
    <location>
        <begin position="51"/>
        <end position="82"/>
    </location>
</feature>